<dbReference type="InterPro" id="IPR001163">
    <property type="entry name" value="Sm_dom_euk/arc"/>
</dbReference>
<reference evidence="2 3" key="1">
    <citation type="journal article" date="2012" name="Science">
        <title>The Paleozoic origin of enzymatic lignin decomposition reconstructed from 31 fungal genomes.</title>
        <authorList>
            <person name="Floudas D."/>
            <person name="Binder M."/>
            <person name="Riley R."/>
            <person name="Barry K."/>
            <person name="Blanchette R.A."/>
            <person name="Henrissat B."/>
            <person name="Martinez A.T."/>
            <person name="Otillar R."/>
            <person name="Spatafora J.W."/>
            <person name="Yadav J.S."/>
            <person name="Aerts A."/>
            <person name="Benoit I."/>
            <person name="Boyd A."/>
            <person name="Carlson A."/>
            <person name="Copeland A."/>
            <person name="Coutinho P.M."/>
            <person name="de Vries R.P."/>
            <person name="Ferreira P."/>
            <person name="Findley K."/>
            <person name="Foster B."/>
            <person name="Gaskell J."/>
            <person name="Glotzer D."/>
            <person name="Gorecki P."/>
            <person name="Heitman J."/>
            <person name="Hesse C."/>
            <person name="Hori C."/>
            <person name="Igarashi K."/>
            <person name="Jurgens J.A."/>
            <person name="Kallen N."/>
            <person name="Kersten P."/>
            <person name="Kohler A."/>
            <person name="Kuees U."/>
            <person name="Kumar T.K.A."/>
            <person name="Kuo A."/>
            <person name="LaButti K."/>
            <person name="Larrondo L.F."/>
            <person name="Lindquist E."/>
            <person name="Ling A."/>
            <person name="Lombard V."/>
            <person name="Lucas S."/>
            <person name="Lundell T."/>
            <person name="Martin R."/>
            <person name="McLaughlin D.J."/>
            <person name="Morgenstern I."/>
            <person name="Morin E."/>
            <person name="Murat C."/>
            <person name="Nagy L.G."/>
            <person name="Nolan M."/>
            <person name="Ohm R.A."/>
            <person name="Patyshakuliyeva A."/>
            <person name="Rokas A."/>
            <person name="Ruiz-Duenas F.J."/>
            <person name="Sabat G."/>
            <person name="Salamov A."/>
            <person name="Samejima M."/>
            <person name="Schmutz J."/>
            <person name="Slot J.C."/>
            <person name="St John F."/>
            <person name="Stenlid J."/>
            <person name="Sun H."/>
            <person name="Sun S."/>
            <person name="Syed K."/>
            <person name="Tsang A."/>
            <person name="Wiebenga A."/>
            <person name="Young D."/>
            <person name="Pisabarro A."/>
            <person name="Eastwood D.C."/>
            <person name="Martin F."/>
            <person name="Cullen D."/>
            <person name="Grigoriev I.V."/>
            <person name="Hibbett D.S."/>
        </authorList>
    </citation>
    <scope>NUCLEOTIDE SEQUENCE [LARGE SCALE GENOMIC DNA]</scope>
    <source>
        <strain evidence="2 3">ATCC 11539</strain>
    </source>
</reference>
<dbReference type="SUPFAM" id="SSF50182">
    <property type="entry name" value="Sm-like ribonucleoproteins"/>
    <property type="match status" value="1"/>
</dbReference>
<feature type="non-terminal residue" evidence="2">
    <location>
        <position position="73"/>
    </location>
</feature>
<dbReference type="Proteomes" id="UP000030669">
    <property type="component" value="Unassembled WGS sequence"/>
</dbReference>
<dbReference type="KEGG" id="gtr:GLOTRDRAFT_28421"/>
<dbReference type="AlphaFoldDB" id="S7QNP1"/>
<dbReference type="PANTHER" id="PTHR10701">
    <property type="entry name" value="SMALL NUCLEAR RIBONUCLEOPROTEIN-ASSOCIATED PROTEIN B AND N"/>
    <property type="match status" value="1"/>
</dbReference>
<keyword evidence="3" id="KW-1185">Reference proteome</keyword>
<dbReference type="InterPro" id="IPR050914">
    <property type="entry name" value="snRNP_SmB/NAA38-like"/>
</dbReference>
<feature type="domain" description="Sm" evidence="1">
    <location>
        <begin position="2"/>
        <end position="72"/>
    </location>
</feature>
<dbReference type="CDD" id="cd06168">
    <property type="entry name" value="LSMD1"/>
    <property type="match status" value="1"/>
</dbReference>
<gene>
    <name evidence="2" type="ORF">GLOTRDRAFT_28421</name>
</gene>
<dbReference type="EMBL" id="KB469296">
    <property type="protein sequence ID" value="EPQ61176.1"/>
    <property type="molecule type" value="Genomic_DNA"/>
</dbReference>
<dbReference type="InterPro" id="IPR010920">
    <property type="entry name" value="LSM_dom_sf"/>
</dbReference>
<dbReference type="Pfam" id="PF01423">
    <property type="entry name" value="LSM"/>
    <property type="match status" value="1"/>
</dbReference>
<proteinExistence type="predicted"/>
<organism evidence="2 3">
    <name type="scientific">Gloeophyllum trabeum (strain ATCC 11539 / FP-39264 / Madison 617)</name>
    <name type="common">Brown rot fungus</name>
    <dbReference type="NCBI Taxonomy" id="670483"/>
    <lineage>
        <taxon>Eukaryota</taxon>
        <taxon>Fungi</taxon>
        <taxon>Dikarya</taxon>
        <taxon>Basidiomycota</taxon>
        <taxon>Agaricomycotina</taxon>
        <taxon>Agaricomycetes</taxon>
        <taxon>Gloeophyllales</taxon>
        <taxon>Gloeophyllaceae</taxon>
        <taxon>Gloeophyllum</taxon>
    </lineage>
</organism>
<dbReference type="Gene3D" id="2.30.30.100">
    <property type="match status" value="1"/>
</dbReference>
<sequence>ITRLKGLLRQPLRVTVKDGRIFLGTFVGTDDSLNIILVSTEEYRMPQEGGSHHSRYVGQVMIPWNLVTKAEAE</sequence>
<evidence type="ECO:0000313" key="3">
    <source>
        <dbReference type="Proteomes" id="UP000030669"/>
    </source>
</evidence>
<name>S7QNP1_GLOTA</name>
<dbReference type="GO" id="GO:0031417">
    <property type="term" value="C:NatC complex"/>
    <property type="evidence" value="ECO:0007669"/>
    <property type="project" value="InterPro"/>
</dbReference>
<accession>S7QNP1</accession>
<dbReference type="PANTHER" id="PTHR10701:SF5">
    <property type="entry name" value="N-ALPHA-ACETYLTRANSFERASE 38, NATC AUXILIARY SUBUNIT"/>
    <property type="match status" value="1"/>
</dbReference>
<dbReference type="GeneID" id="19305248"/>
<dbReference type="OrthoDB" id="368909at2759"/>
<evidence type="ECO:0000313" key="2">
    <source>
        <dbReference type="EMBL" id="EPQ61176.1"/>
    </source>
</evidence>
<protein>
    <recommendedName>
        <fullName evidence="1">Sm domain-containing protein</fullName>
    </recommendedName>
</protein>
<dbReference type="InterPro" id="IPR034110">
    <property type="entry name" value="LSMD1_Sm"/>
</dbReference>
<dbReference type="HOGENOM" id="CLU_076902_4_5_1"/>
<evidence type="ECO:0000259" key="1">
    <source>
        <dbReference type="SMART" id="SM00651"/>
    </source>
</evidence>
<dbReference type="eggNOG" id="ENOG502RCQH">
    <property type="taxonomic scope" value="Eukaryota"/>
</dbReference>
<dbReference type="RefSeq" id="XP_007860143.1">
    <property type="nucleotide sequence ID" value="XM_007861952.1"/>
</dbReference>
<dbReference type="STRING" id="670483.S7QNP1"/>
<dbReference type="OMA" id="VMIPWRL"/>
<feature type="non-terminal residue" evidence="2">
    <location>
        <position position="1"/>
    </location>
</feature>
<dbReference type="SMART" id="SM00651">
    <property type="entry name" value="Sm"/>
    <property type="match status" value="1"/>
</dbReference>